<keyword evidence="1" id="KW-0472">Membrane</keyword>
<dbReference type="HOGENOM" id="CLU_061142_0_0_9"/>
<dbReference type="PIRSF" id="PIRSF019466">
    <property type="entry name" value="EutH"/>
    <property type="match status" value="1"/>
</dbReference>
<comment type="caution">
    <text evidence="2">The sequence shown here is derived from an EMBL/GenBank/DDBJ whole genome shotgun (WGS) entry which is preliminary data.</text>
</comment>
<evidence type="ECO:0000313" key="3">
    <source>
        <dbReference type="Proteomes" id="UP000002814"/>
    </source>
</evidence>
<gene>
    <name evidence="2" type="primary">eutH</name>
    <name evidence="2" type="ORF">HMPREF9421_1293</name>
</gene>
<protein>
    <submittedName>
        <fullName evidence="2">Ethanolamine utilization protein, EutH</fullName>
    </submittedName>
</protein>
<sequence>MIIESREEFMSINEIIIYIMVLFMLVGAIDKCIGGKLGLSEQFEEGIMAMGALALSMAGIMVVAPLLADLLKPIIVPLYGLVGADPSIFATTFIANDMGGAPLALSLAQDKAVGDFAAYVLGSMMGPTIVFTIPVALGIIEKSDRPFLARGILYGLVTVPVGCFVGGLLVPGLSFGTLLINLIPIVIVSALIFLGLLLIPNGMIKGFEIFGQIIVVIATLGLAFGAAQLLTGNKWLLELYPKGAETLQEAFVVVGSIAVTLAGAFGLVAVFTKVANKPLSAIGKSLGMNEVGAAGLVASLANNIAMFQMLKDMDKRGKILNIAFAVSASFVIGDHLGFTAGQAPKMIVPMMIGKFVGGVTALLLAYFLTKKEA</sequence>
<dbReference type="AlphaFoldDB" id="E7SAS6"/>
<reference evidence="2 3" key="1">
    <citation type="submission" date="2010-12" db="EMBL/GenBank/DDBJ databases">
        <authorList>
            <person name="Muzny D."/>
            <person name="Qin X."/>
            <person name="Deng J."/>
            <person name="Jiang H."/>
            <person name="Liu Y."/>
            <person name="Qu J."/>
            <person name="Song X.-Z."/>
            <person name="Zhang L."/>
            <person name="Thornton R."/>
            <person name="Coyle M."/>
            <person name="Francisco L."/>
            <person name="Jackson L."/>
            <person name="Javaid M."/>
            <person name="Korchina V."/>
            <person name="Kovar C."/>
            <person name="Mata R."/>
            <person name="Mathew T."/>
            <person name="Ngo R."/>
            <person name="Nguyen L."/>
            <person name="Nguyen N."/>
            <person name="Okwuonu G."/>
            <person name="Ongeri F."/>
            <person name="Pham C."/>
            <person name="Simmons D."/>
            <person name="Wilczek-Boney K."/>
            <person name="Hale W."/>
            <person name="Jakkamsetti A."/>
            <person name="Pham P."/>
            <person name="Ruth R."/>
            <person name="San Lucas F."/>
            <person name="Warren J."/>
            <person name="Zhang J."/>
            <person name="Zhao Z."/>
            <person name="Zhou C."/>
            <person name="Zhu D."/>
            <person name="Lee S."/>
            <person name="Bess C."/>
            <person name="Blankenburg K."/>
            <person name="Forbes L."/>
            <person name="Fu Q."/>
            <person name="Gubbala S."/>
            <person name="Hirani K."/>
            <person name="Jayaseelan J.C."/>
            <person name="Lara F."/>
            <person name="Munidasa M."/>
            <person name="Palculict T."/>
            <person name="Patil S."/>
            <person name="Pu L.-L."/>
            <person name="Saada N."/>
            <person name="Tang L."/>
            <person name="Weissenberger G."/>
            <person name="Zhu Y."/>
            <person name="Hemphill L."/>
            <person name="Shang Y."/>
            <person name="Youmans B."/>
            <person name="Ayvaz T."/>
            <person name="Ross M."/>
            <person name="Santibanez J."/>
            <person name="Aqrawi P."/>
            <person name="Gross S."/>
            <person name="Joshi V."/>
            <person name="Fowler G."/>
            <person name="Nazareth L."/>
            <person name="Reid J."/>
            <person name="Worley K."/>
            <person name="Petrosino J."/>
            <person name="Highlander S."/>
            <person name="Gibbs R."/>
        </authorList>
    </citation>
    <scope>NUCLEOTIDE SEQUENCE [LARGE SCALE GENOMIC DNA]</scope>
    <source>
        <strain evidence="2 3">ATCC 700641</strain>
    </source>
</reference>
<evidence type="ECO:0000256" key="1">
    <source>
        <dbReference type="SAM" id="Phobius"/>
    </source>
</evidence>
<keyword evidence="1" id="KW-1133">Transmembrane helix</keyword>
<dbReference type="GO" id="GO:0005886">
    <property type="term" value="C:plasma membrane"/>
    <property type="evidence" value="ECO:0007669"/>
    <property type="project" value="TreeGrafter"/>
</dbReference>
<feature type="transmembrane region" description="Helical" evidence="1">
    <location>
        <begin position="178"/>
        <end position="197"/>
    </location>
</feature>
<name>E7SAS6_9STRE</name>
<keyword evidence="3" id="KW-1185">Reference proteome</keyword>
<feature type="transmembrane region" description="Helical" evidence="1">
    <location>
        <begin position="209"/>
        <end position="230"/>
    </location>
</feature>
<dbReference type="eggNOG" id="COG3192">
    <property type="taxonomic scope" value="Bacteria"/>
</dbReference>
<feature type="transmembrane region" description="Helical" evidence="1">
    <location>
        <begin position="116"/>
        <end position="140"/>
    </location>
</feature>
<feature type="transmembrane region" description="Helical" evidence="1">
    <location>
        <begin position="75"/>
        <end position="96"/>
    </location>
</feature>
<dbReference type="EMBL" id="AEQR01000019">
    <property type="protein sequence ID" value="EFV99185.1"/>
    <property type="molecule type" value="Genomic_DNA"/>
</dbReference>
<dbReference type="Proteomes" id="UP000002814">
    <property type="component" value="Unassembled WGS sequence"/>
</dbReference>
<feature type="transmembrane region" description="Helical" evidence="1">
    <location>
        <begin position="152"/>
        <end position="172"/>
    </location>
</feature>
<dbReference type="InterPro" id="IPR007441">
    <property type="entry name" value="EutH"/>
</dbReference>
<dbReference type="GO" id="GO:0034228">
    <property type="term" value="F:ethanolamine transmembrane transporter activity"/>
    <property type="evidence" value="ECO:0007669"/>
    <property type="project" value="InterPro"/>
</dbReference>
<feature type="transmembrane region" description="Helical" evidence="1">
    <location>
        <begin position="346"/>
        <end position="368"/>
    </location>
</feature>
<keyword evidence="1" id="KW-0812">Transmembrane</keyword>
<dbReference type="PANTHER" id="PTHR40089:SF1">
    <property type="entry name" value="ETHANOLAMINE PERMEASE EUTH-RELATED"/>
    <property type="match status" value="1"/>
</dbReference>
<proteinExistence type="predicted"/>
<feature type="transmembrane region" description="Helical" evidence="1">
    <location>
        <begin position="250"/>
        <end position="271"/>
    </location>
</feature>
<evidence type="ECO:0000313" key="2">
    <source>
        <dbReference type="EMBL" id="EFV99185.1"/>
    </source>
</evidence>
<feature type="transmembrane region" description="Helical" evidence="1">
    <location>
        <begin position="319"/>
        <end position="340"/>
    </location>
</feature>
<feature type="transmembrane region" description="Helical" evidence="1">
    <location>
        <begin position="12"/>
        <end position="29"/>
    </location>
</feature>
<dbReference type="Pfam" id="PF04346">
    <property type="entry name" value="EutH"/>
    <property type="match status" value="1"/>
</dbReference>
<dbReference type="PANTHER" id="PTHR40089">
    <property type="entry name" value="ETHANOLAMINE UTILIZATION PROTEIN EUTH"/>
    <property type="match status" value="1"/>
</dbReference>
<feature type="transmembrane region" description="Helical" evidence="1">
    <location>
        <begin position="49"/>
        <end position="68"/>
    </location>
</feature>
<organism evidence="2 3">
    <name type="scientific">Streptococcus australis ATCC 700641</name>
    <dbReference type="NCBI Taxonomy" id="888833"/>
    <lineage>
        <taxon>Bacteria</taxon>
        <taxon>Bacillati</taxon>
        <taxon>Bacillota</taxon>
        <taxon>Bacilli</taxon>
        <taxon>Lactobacillales</taxon>
        <taxon>Streptococcaceae</taxon>
        <taxon>Streptococcus</taxon>
    </lineage>
</organism>
<accession>E7SAS6</accession>
<dbReference type="NCBIfam" id="NF011666">
    <property type="entry name" value="PRK15086.1-2"/>
    <property type="match status" value="1"/>
</dbReference>